<dbReference type="EMBL" id="CAAALY010028361">
    <property type="protein sequence ID" value="VEL16412.1"/>
    <property type="molecule type" value="Genomic_DNA"/>
</dbReference>
<proteinExistence type="predicted"/>
<dbReference type="Proteomes" id="UP000784294">
    <property type="component" value="Unassembled WGS sequence"/>
</dbReference>
<protein>
    <submittedName>
        <fullName evidence="1">Uncharacterized protein</fullName>
    </submittedName>
</protein>
<gene>
    <name evidence="1" type="ORF">PXEA_LOCUS9852</name>
</gene>
<evidence type="ECO:0000313" key="2">
    <source>
        <dbReference type="Proteomes" id="UP000784294"/>
    </source>
</evidence>
<comment type="caution">
    <text evidence="1">The sequence shown here is derived from an EMBL/GenBank/DDBJ whole genome shotgun (WGS) entry which is preliminary data.</text>
</comment>
<accession>A0A3S5A6Q0</accession>
<sequence>MVRTRSTEGASFYGEDKMHWYQMGLFHVGKDSLPDLADPPSPDNSKFTSIALLINQDYVGIVVAIYPTLGFYLPTIDPKYPKPT</sequence>
<evidence type="ECO:0000313" key="1">
    <source>
        <dbReference type="EMBL" id="VEL16412.1"/>
    </source>
</evidence>
<name>A0A3S5A6Q0_9PLAT</name>
<keyword evidence="2" id="KW-1185">Reference proteome</keyword>
<reference evidence="1" key="1">
    <citation type="submission" date="2018-11" db="EMBL/GenBank/DDBJ databases">
        <authorList>
            <consortium name="Pathogen Informatics"/>
        </authorList>
    </citation>
    <scope>NUCLEOTIDE SEQUENCE</scope>
</reference>
<dbReference type="AlphaFoldDB" id="A0A3S5A6Q0"/>
<organism evidence="1 2">
    <name type="scientific">Protopolystoma xenopodis</name>
    <dbReference type="NCBI Taxonomy" id="117903"/>
    <lineage>
        <taxon>Eukaryota</taxon>
        <taxon>Metazoa</taxon>
        <taxon>Spiralia</taxon>
        <taxon>Lophotrochozoa</taxon>
        <taxon>Platyhelminthes</taxon>
        <taxon>Monogenea</taxon>
        <taxon>Polyopisthocotylea</taxon>
        <taxon>Polystomatidea</taxon>
        <taxon>Polystomatidae</taxon>
        <taxon>Protopolystoma</taxon>
    </lineage>
</organism>